<dbReference type="Pfam" id="PF01408">
    <property type="entry name" value="GFO_IDH_MocA"/>
    <property type="match status" value="1"/>
</dbReference>
<dbReference type="Gene3D" id="3.30.360.10">
    <property type="entry name" value="Dihydrodipicolinate Reductase, domain 2"/>
    <property type="match status" value="1"/>
</dbReference>
<dbReference type="SUPFAM" id="SSF55347">
    <property type="entry name" value="Glyceraldehyde-3-phosphate dehydrogenase-like, C-terminal domain"/>
    <property type="match status" value="1"/>
</dbReference>
<evidence type="ECO:0000313" key="4">
    <source>
        <dbReference type="Proteomes" id="UP000694888"/>
    </source>
</evidence>
<sequence length="445" mass="49960">MSQAQHTAEERMGNHHSKNTPNEEPLTCMIVGAGSRGTAYSRYSVLFPEQLKVVGLAEPHEGRRNKLLKLGTVPPENVFTDWHDAAKREKFADFVVITTVDQDHKDPAIAFARLGYHILLEKPMAVTEADCREIVSVCNSCGVKLAVCHVLRYTPWVCKIKEIIDSGDIGEIVSIRHTEPIGYWHFAHSFVRGNWRNEATSTFSLMAKSCHDIDLINHWMSPHRCQRVSSFGKLSHFTKEDKPPGAASRCVDCPIESSCPYSAKRLYLDFVKQGHTGWPLSVLTSEVDIENVTDALRTGPYGRCVYESDNDVVSHQVVNFQYDNGATVAFNMVAFTKRLCQREVCVYGTKGQISFEDGWDSVQVFDFLTEHIKQYSIRSEHPAKMGGHGGADYHMMKCFMDSLNDIDGKVATGPEETLNSHLLVFAAEKARLENRVVEIQPDGTF</sequence>
<evidence type="ECO:0000313" key="5">
    <source>
        <dbReference type="RefSeq" id="XP_005099970.1"/>
    </source>
</evidence>
<feature type="region of interest" description="Disordered" evidence="1">
    <location>
        <begin position="1"/>
        <end position="25"/>
    </location>
</feature>
<accession>A0ABM0JRN2</accession>
<feature type="domain" description="Gfo/Idh/MocA-like oxidoreductase N-terminal" evidence="2">
    <location>
        <begin position="27"/>
        <end position="148"/>
    </location>
</feature>
<dbReference type="SUPFAM" id="SSF51735">
    <property type="entry name" value="NAD(P)-binding Rossmann-fold domains"/>
    <property type="match status" value="1"/>
</dbReference>
<feature type="domain" description="Gfo/Idh/MocA-like oxidoreductase C-terminal" evidence="3">
    <location>
        <begin position="161"/>
        <end position="439"/>
    </location>
</feature>
<dbReference type="PANTHER" id="PTHR43377:SF2">
    <property type="entry name" value="BINDING ROSSMANN FOLD OXIDOREDUCTASE, PUTATIVE (AFU_ORTHOLOGUE AFUA_4G00560)-RELATED"/>
    <property type="match status" value="1"/>
</dbReference>
<name>A0ABM0JRN2_APLCA</name>
<dbReference type="InterPro" id="IPR051450">
    <property type="entry name" value="Gfo/Idh/MocA_Oxidoreductases"/>
</dbReference>
<organism evidence="4 5">
    <name type="scientific">Aplysia californica</name>
    <name type="common">California sea hare</name>
    <dbReference type="NCBI Taxonomy" id="6500"/>
    <lineage>
        <taxon>Eukaryota</taxon>
        <taxon>Metazoa</taxon>
        <taxon>Spiralia</taxon>
        <taxon>Lophotrochozoa</taxon>
        <taxon>Mollusca</taxon>
        <taxon>Gastropoda</taxon>
        <taxon>Heterobranchia</taxon>
        <taxon>Euthyneura</taxon>
        <taxon>Tectipleura</taxon>
        <taxon>Aplysiida</taxon>
        <taxon>Aplysioidea</taxon>
        <taxon>Aplysiidae</taxon>
        <taxon>Aplysia</taxon>
    </lineage>
</organism>
<dbReference type="InterPro" id="IPR000683">
    <property type="entry name" value="Gfo/Idh/MocA-like_OxRdtase_N"/>
</dbReference>
<reference evidence="5" key="1">
    <citation type="submission" date="2025-08" db="UniProtKB">
        <authorList>
            <consortium name="RefSeq"/>
        </authorList>
    </citation>
    <scope>IDENTIFICATION</scope>
</reference>
<proteinExistence type="predicted"/>
<dbReference type="InterPro" id="IPR036291">
    <property type="entry name" value="NAD(P)-bd_dom_sf"/>
</dbReference>
<evidence type="ECO:0000259" key="3">
    <source>
        <dbReference type="Pfam" id="PF02894"/>
    </source>
</evidence>
<dbReference type="Proteomes" id="UP000694888">
    <property type="component" value="Unplaced"/>
</dbReference>
<keyword evidence="4" id="KW-1185">Reference proteome</keyword>
<dbReference type="RefSeq" id="XP_005099970.1">
    <property type="nucleotide sequence ID" value="XM_005099913.3"/>
</dbReference>
<protein>
    <submittedName>
        <fullName evidence="5">Oxidoreductase YteT</fullName>
    </submittedName>
</protein>
<dbReference type="InterPro" id="IPR004104">
    <property type="entry name" value="Gfo/Idh/MocA-like_OxRdtase_C"/>
</dbReference>
<dbReference type="Pfam" id="PF02894">
    <property type="entry name" value="GFO_IDH_MocA_C"/>
    <property type="match status" value="1"/>
</dbReference>
<dbReference type="GeneID" id="101846820"/>
<evidence type="ECO:0000259" key="2">
    <source>
        <dbReference type="Pfam" id="PF01408"/>
    </source>
</evidence>
<dbReference type="PANTHER" id="PTHR43377">
    <property type="entry name" value="BILIVERDIN REDUCTASE A"/>
    <property type="match status" value="1"/>
</dbReference>
<gene>
    <name evidence="5" type="primary">LOC101846820</name>
</gene>
<dbReference type="Gene3D" id="3.40.50.720">
    <property type="entry name" value="NAD(P)-binding Rossmann-like Domain"/>
    <property type="match status" value="1"/>
</dbReference>
<evidence type="ECO:0000256" key="1">
    <source>
        <dbReference type="SAM" id="MobiDB-lite"/>
    </source>
</evidence>